<dbReference type="AlphaFoldDB" id="A0AAN1WFZ0"/>
<sequence>MRTKKHYPHPIFIAPAYKATSQHYLQRKRTIGQLALAIIILLTASIALQNNAVASSSDTPQYEAQITQTQKSPNHFTSFANSEKKLLETHAKNNGEINSNTSLSSNKTWSNFSWWLGILCFMGYLLMHAIRNEP</sequence>
<feature type="transmembrane region" description="Helical" evidence="1">
    <location>
        <begin position="112"/>
        <end position="130"/>
    </location>
</feature>
<keyword evidence="3" id="KW-1185">Reference proteome</keyword>
<accession>A0AAN1WFZ0</accession>
<keyword evidence="1" id="KW-0812">Transmembrane</keyword>
<protein>
    <submittedName>
        <fullName evidence="2">Uncharacterized protein</fullName>
    </submittedName>
</protein>
<proteinExistence type="predicted"/>
<dbReference type="RefSeq" id="WP_236986375.1">
    <property type="nucleotide sequence ID" value="NZ_AP023086.1"/>
</dbReference>
<evidence type="ECO:0000313" key="2">
    <source>
        <dbReference type="EMBL" id="BCD96893.1"/>
    </source>
</evidence>
<gene>
    <name evidence="2" type="ORF">MARGE09_P1093</name>
</gene>
<keyword evidence="1" id="KW-0472">Membrane</keyword>
<name>A0AAN1WFZ0_9GAMM</name>
<dbReference type="EMBL" id="AP023086">
    <property type="protein sequence ID" value="BCD96893.1"/>
    <property type="molecule type" value="Genomic_DNA"/>
</dbReference>
<reference evidence="2 3" key="1">
    <citation type="journal article" date="2022" name="IScience">
        <title>An ultrasensitive nanofiber-based assay for enzymatic hydrolysis and deep-sea microbial degradation of cellulose.</title>
        <authorList>
            <person name="Tsudome M."/>
            <person name="Tachioka M."/>
            <person name="Miyazaki M."/>
            <person name="Uchimura K."/>
            <person name="Tsuda M."/>
            <person name="Takaki Y."/>
            <person name="Deguchi S."/>
        </authorList>
    </citation>
    <scope>NUCLEOTIDE SEQUENCE [LARGE SCALE GENOMIC DNA]</scope>
    <source>
        <strain evidence="2 3">GE09</strain>
    </source>
</reference>
<evidence type="ECO:0000256" key="1">
    <source>
        <dbReference type="SAM" id="Phobius"/>
    </source>
</evidence>
<keyword evidence="1" id="KW-1133">Transmembrane helix</keyword>
<dbReference type="Proteomes" id="UP001320119">
    <property type="component" value="Chromosome"/>
</dbReference>
<dbReference type="KEGG" id="marq:MARGE09_P1093"/>
<evidence type="ECO:0000313" key="3">
    <source>
        <dbReference type="Proteomes" id="UP001320119"/>
    </source>
</evidence>
<feature type="transmembrane region" description="Helical" evidence="1">
    <location>
        <begin position="31"/>
        <end position="48"/>
    </location>
</feature>
<organism evidence="2 3">
    <name type="scientific">Marinagarivorans cellulosilyticus</name>
    <dbReference type="NCBI Taxonomy" id="2721545"/>
    <lineage>
        <taxon>Bacteria</taxon>
        <taxon>Pseudomonadati</taxon>
        <taxon>Pseudomonadota</taxon>
        <taxon>Gammaproteobacteria</taxon>
        <taxon>Cellvibrionales</taxon>
        <taxon>Cellvibrionaceae</taxon>
        <taxon>Marinagarivorans</taxon>
    </lineage>
</organism>